<dbReference type="Pfam" id="PF00817">
    <property type="entry name" value="IMS"/>
    <property type="match status" value="1"/>
</dbReference>
<dbReference type="PROSITE" id="PS50173">
    <property type="entry name" value="UMUC"/>
    <property type="match status" value="1"/>
</dbReference>
<evidence type="ECO:0000313" key="8">
    <source>
        <dbReference type="Proteomes" id="UP001061361"/>
    </source>
</evidence>
<dbReference type="InterPro" id="IPR043128">
    <property type="entry name" value="Rev_trsase/Diguanyl_cyclase"/>
</dbReference>
<dbReference type="Pfam" id="PF13438">
    <property type="entry name" value="DUF4113"/>
    <property type="match status" value="1"/>
</dbReference>
<proteinExistence type="inferred from homology"/>
<evidence type="ECO:0000313" key="7">
    <source>
        <dbReference type="EMBL" id="BDQ34033.1"/>
    </source>
</evidence>
<name>A0ABM8ARW1_9BACT</name>
<organism evidence="7 8">
    <name type="scientific">Pseudodesulfovibrio portus</name>
    <dbReference type="NCBI Taxonomy" id="231439"/>
    <lineage>
        <taxon>Bacteria</taxon>
        <taxon>Pseudomonadati</taxon>
        <taxon>Thermodesulfobacteriota</taxon>
        <taxon>Desulfovibrionia</taxon>
        <taxon>Desulfovibrionales</taxon>
        <taxon>Desulfovibrionaceae</taxon>
    </lineage>
</organism>
<dbReference type="PANTHER" id="PTHR11076">
    <property type="entry name" value="DNA REPAIR POLYMERASE UMUC / TRANSFERASE FAMILY MEMBER"/>
    <property type="match status" value="1"/>
</dbReference>
<reference evidence="7" key="1">
    <citation type="submission" date="2022-08" db="EMBL/GenBank/DDBJ databases">
        <title>Genome Sequence of the sulphate-reducing bacterium, Pseudodesulfovibrio portus JCM14722.</title>
        <authorList>
            <person name="Kondo R."/>
            <person name="Kataoka T."/>
        </authorList>
    </citation>
    <scope>NUCLEOTIDE SEQUENCE</scope>
    <source>
        <strain evidence="7">JCM 14722</strain>
    </source>
</reference>
<keyword evidence="8" id="KW-1185">Reference proteome</keyword>
<dbReference type="InterPro" id="IPR017961">
    <property type="entry name" value="DNA_pol_Y-fam_little_finger"/>
</dbReference>
<dbReference type="InterPro" id="IPR043502">
    <property type="entry name" value="DNA/RNA_pol_sf"/>
</dbReference>
<dbReference type="SUPFAM" id="SSF56672">
    <property type="entry name" value="DNA/RNA polymerases"/>
    <property type="match status" value="1"/>
</dbReference>
<sequence>MPKSYALIDCNNFYASCERAFRPELRKRPVVVLSNNDGCIIARSNEAKDLGVPMGKPYFKCRNMLERNGVAVFSSNYALYGDLSARVMRVLTRFCPEVEIYSIDEAFCDLTGVPGGAEAFGRRLRATVFRWTGIPVSVGIAPTKTLAKLANRFAKKQPRCRGVFDLSASPDPDRVLKWTEVGDVWGIGPRHARRLRKLGVNNALEFRGLKRDWVKKRMTIAGLHTLLELRGWPCFDFADGPVDKKTIVSSRSFGHPVTRLDHLLEAAAQYTTRAAEKLRRQNAVTSNILVFLQTNTFKLGEPQHSGTRSVPLPVATSHTPTLIRAACAAMESIFKDGYSYKKCGVMLSGLEPEHSRWLSLLALPPAHRPDHKPLMQAVDSCNSRWGRDTVSFAASGTRRSWKMKREMMSPRYTTVWDEILRVTVE</sequence>
<dbReference type="EMBL" id="AP026708">
    <property type="protein sequence ID" value="BDQ34033.1"/>
    <property type="molecule type" value="Genomic_DNA"/>
</dbReference>
<evidence type="ECO:0000256" key="3">
    <source>
        <dbReference type="ARBA" id="ARBA00023199"/>
    </source>
</evidence>
<dbReference type="PANTHER" id="PTHR11076:SF34">
    <property type="entry name" value="PROTEIN UMUC"/>
    <property type="match status" value="1"/>
</dbReference>
<feature type="domain" description="UmuC" evidence="6">
    <location>
        <begin position="5"/>
        <end position="188"/>
    </location>
</feature>
<dbReference type="InterPro" id="IPR025188">
    <property type="entry name" value="DUF4113"/>
</dbReference>
<keyword evidence="3" id="KW-0741">SOS mutagenesis</keyword>
<dbReference type="Proteomes" id="UP001061361">
    <property type="component" value="Chromosome"/>
</dbReference>
<keyword evidence="4" id="KW-0234">DNA repair</keyword>
<dbReference type="InterPro" id="IPR050116">
    <property type="entry name" value="DNA_polymerase-Y"/>
</dbReference>
<gene>
    <name evidence="7" type="primary">umuC</name>
    <name evidence="7" type="ORF">JCM14722_15750</name>
</gene>
<comment type="similarity">
    <text evidence="1">Belongs to the DNA polymerase type-Y family.</text>
</comment>
<dbReference type="Gene3D" id="3.40.1170.60">
    <property type="match status" value="1"/>
</dbReference>
<dbReference type="RefSeq" id="WP_264984078.1">
    <property type="nucleotide sequence ID" value="NZ_AP026708.1"/>
</dbReference>
<evidence type="ECO:0000256" key="2">
    <source>
        <dbReference type="ARBA" id="ARBA00022763"/>
    </source>
</evidence>
<dbReference type="Gene3D" id="3.30.1490.100">
    <property type="entry name" value="DNA polymerase, Y-family, little finger domain"/>
    <property type="match status" value="1"/>
</dbReference>
<protein>
    <submittedName>
        <fullName evidence="7">UmuC protein</fullName>
    </submittedName>
</protein>
<evidence type="ECO:0000256" key="5">
    <source>
        <dbReference type="ARBA" id="ARBA00023236"/>
    </source>
</evidence>
<dbReference type="InterPro" id="IPR036775">
    <property type="entry name" value="DNA_pol_Y-fam_lit_finger_sf"/>
</dbReference>
<evidence type="ECO:0000256" key="4">
    <source>
        <dbReference type="ARBA" id="ARBA00023204"/>
    </source>
</evidence>
<evidence type="ECO:0000259" key="6">
    <source>
        <dbReference type="PROSITE" id="PS50173"/>
    </source>
</evidence>
<keyword evidence="2" id="KW-0227">DNA damage</keyword>
<dbReference type="CDD" id="cd01700">
    <property type="entry name" value="PolY_Pol_V_umuC"/>
    <property type="match status" value="1"/>
</dbReference>
<dbReference type="SUPFAM" id="SSF100879">
    <property type="entry name" value="Lesion bypass DNA polymerase (Y-family), little finger domain"/>
    <property type="match status" value="1"/>
</dbReference>
<dbReference type="Pfam" id="PF11799">
    <property type="entry name" value="IMS_C"/>
    <property type="match status" value="1"/>
</dbReference>
<keyword evidence="5" id="KW-0742">SOS response</keyword>
<accession>A0ABM8ARW1</accession>
<dbReference type="InterPro" id="IPR001126">
    <property type="entry name" value="UmuC"/>
</dbReference>
<evidence type="ECO:0000256" key="1">
    <source>
        <dbReference type="ARBA" id="ARBA00010945"/>
    </source>
</evidence>
<dbReference type="Gene3D" id="3.30.70.270">
    <property type="match status" value="1"/>
</dbReference>